<name>A0A9P8J0K8_AURME</name>
<gene>
    <name evidence="1" type="ORF">KCU76_g16524</name>
</gene>
<protein>
    <submittedName>
        <fullName evidence="1">Uncharacterized protein</fullName>
    </submittedName>
</protein>
<organism evidence="1 2">
    <name type="scientific">Aureobasidium melanogenum</name>
    <name type="common">Aureobasidium pullulans var. melanogenum</name>
    <dbReference type="NCBI Taxonomy" id="46634"/>
    <lineage>
        <taxon>Eukaryota</taxon>
        <taxon>Fungi</taxon>
        <taxon>Dikarya</taxon>
        <taxon>Ascomycota</taxon>
        <taxon>Pezizomycotina</taxon>
        <taxon>Dothideomycetes</taxon>
        <taxon>Dothideomycetidae</taxon>
        <taxon>Dothideales</taxon>
        <taxon>Saccotheciaceae</taxon>
        <taxon>Aureobasidium</taxon>
    </lineage>
</organism>
<comment type="caution">
    <text evidence="1">The sequence shown here is derived from an EMBL/GenBank/DDBJ whole genome shotgun (WGS) entry which is preliminary data.</text>
</comment>
<evidence type="ECO:0000313" key="2">
    <source>
        <dbReference type="Proteomes" id="UP000779574"/>
    </source>
</evidence>
<dbReference type="OrthoDB" id="62952at2759"/>
<feature type="non-terminal residue" evidence="1">
    <location>
        <position position="1"/>
    </location>
</feature>
<evidence type="ECO:0000313" key="1">
    <source>
        <dbReference type="EMBL" id="KAG9673288.1"/>
    </source>
</evidence>
<dbReference type="EMBL" id="JAHFXF010001194">
    <property type="protein sequence ID" value="KAG9673288.1"/>
    <property type="molecule type" value="Genomic_DNA"/>
</dbReference>
<sequence>MTDDLTCRASLPIFHPQRQPAITKACRLTRGEALPTYYKYNRFALIVDLNHGEVIEFDIKLRGEIRYHFKTRKLSKKKVTAQHSRLPCLLRFTRPRSCTQTANEKFDNDGFALVLGMPDHHEDDYVELEYQLADRIQIVIDKEIFQASERRVRYGNRESKMSLNGSTLFPDLLSLEDWKLLQNEWELAQGFSVIGLRTLTYALHNLYFWEEYS</sequence>
<reference evidence="1" key="2">
    <citation type="submission" date="2021-08" db="EMBL/GenBank/DDBJ databases">
        <authorList>
            <person name="Gostincar C."/>
            <person name="Sun X."/>
            <person name="Song Z."/>
            <person name="Gunde-Cimerman N."/>
        </authorList>
    </citation>
    <scope>NUCLEOTIDE SEQUENCE</scope>
    <source>
        <strain evidence="1">EXF-9911</strain>
    </source>
</reference>
<dbReference type="AlphaFoldDB" id="A0A9P8J0K8"/>
<accession>A0A9P8J0K8</accession>
<dbReference type="Proteomes" id="UP000779574">
    <property type="component" value="Unassembled WGS sequence"/>
</dbReference>
<reference evidence="1" key="1">
    <citation type="journal article" date="2021" name="J Fungi (Basel)">
        <title>Virulence traits and population genomics of the black yeast Aureobasidium melanogenum.</title>
        <authorList>
            <person name="Cernosa A."/>
            <person name="Sun X."/>
            <person name="Gostincar C."/>
            <person name="Fang C."/>
            <person name="Gunde-Cimerman N."/>
            <person name="Song Z."/>
        </authorList>
    </citation>
    <scope>NUCLEOTIDE SEQUENCE</scope>
    <source>
        <strain evidence="1">EXF-9911</strain>
    </source>
</reference>
<proteinExistence type="predicted"/>